<dbReference type="InterPro" id="IPR011006">
    <property type="entry name" value="CheY-like_superfamily"/>
</dbReference>
<dbReference type="Pfam" id="PF02518">
    <property type="entry name" value="HATPase_c"/>
    <property type="match status" value="1"/>
</dbReference>
<keyword evidence="8" id="KW-0812">Transmembrane</keyword>
<dbReference type="InterPro" id="IPR005467">
    <property type="entry name" value="His_kinase_dom"/>
</dbReference>
<dbReference type="Pfam" id="PF00512">
    <property type="entry name" value="HisKA"/>
    <property type="match status" value="1"/>
</dbReference>
<organism evidence="12 13">
    <name type="scientific">Celeribacter baekdonensis</name>
    <dbReference type="NCBI Taxonomy" id="875171"/>
    <lineage>
        <taxon>Bacteria</taxon>
        <taxon>Pseudomonadati</taxon>
        <taxon>Pseudomonadota</taxon>
        <taxon>Alphaproteobacteria</taxon>
        <taxon>Rhodobacterales</taxon>
        <taxon>Roseobacteraceae</taxon>
        <taxon>Celeribacter</taxon>
    </lineage>
</organism>
<feature type="domain" description="Response regulatory" evidence="10">
    <location>
        <begin position="660"/>
        <end position="778"/>
    </location>
</feature>
<dbReference type="Gene3D" id="3.30.565.10">
    <property type="entry name" value="Histidine kinase-like ATPase, C-terminal domain"/>
    <property type="match status" value="1"/>
</dbReference>
<dbReference type="InterPro" id="IPR003594">
    <property type="entry name" value="HATPase_dom"/>
</dbReference>
<dbReference type="CDD" id="cd00082">
    <property type="entry name" value="HisKA"/>
    <property type="match status" value="1"/>
</dbReference>
<feature type="region of interest" description="Disordered" evidence="7">
    <location>
        <begin position="606"/>
        <end position="656"/>
    </location>
</feature>
<dbReference type="EC" id="2.7.13.3" evidence="2"/>
<dbReference type="InterPro" id="IPR001789">
    <property type="entry name" value="Sig_transdc_resp-reg_receiver"/>
</dbReference>
<comment type="catalytic activity">
    <reaction evidence="1">
        <text>ATP + protein L-histidine = ADP + protein N-phospho-L-histidine.</text>
        <dbReference type="EC" id="2.7.13.3"/>
    </reaction>
</comment>
<dbReference type="PROSITE" id="PS50112">
    <property type="entry name" value="PAS"/>
    <property type="match status" value="1"/>
</dbReference>
<dbReference type="InterPro" id="IPR036890">
    <property type="entry name" value="HATPase_C_sf"/>
</dbReference>
<evidence type="ECO:0000256" key="4">
    <source>
        <dbReference type="ARBA" id="ARBA00022679"/>
    </source>
</evidence>
<feature type="modified residue" description="4-aspartylphosphate" evidence="6">
    <location>
        <position position="709"/>
    </location>
</feature>
<dbReference type="SUPFAM" id="SSF55785">
    <property type="entry name" value="PYP-like sensor domain (PAS domain)"/>
    <property type="match status" value="1"/>
</dbReference>
<feature type="transmembrane region" description="Helical" evidence="8">
    <location>
        <begin position="21"/>
        <end position="41"/>
    </location>
</feature>
<dbReference type="GO" id="GO:0000155">
    <property type="term" value="F:phosphorelay sensor kinase activity"/>
    <property type="evidence" value="ECO:0007669"/>
    <property type="project" value="InterPro"/>
</dbReference>
<feature type="domain" description="Histidine kinase" evidence="9">
    <location>
        <begin position="379"/>
        <end position="597"/>
    </location>
</feature>
<dbReference type="InterPro" id="IPR035965">
    <property type="entry name" value="PAS-like_dom_sf"/>
</dbReference>
<dbReference type="InterPro" id="IPR003661">
    <property type="entry name" value="HisK_dim/P_dom"/>
</dbReference>
<dbReference type="Pfam" id="PF00989">
    <property type="entry name" value="PAS"/>
    <property type="match status" value="1"/>
</dbReference>
<dbReference type="Gene3D" id="3.40.50.2300">
    <property type="match status" value="1"/>
</dbReference>
<dbReference type="Gene3D" id="3.30.450.20">
    <property type="entry name" value="PAS domain"/>
    <property type="match status" value="1"/>
</dbReference>
<evidence type="ECO:0000259" key="9">
    <source>
        <dbReference type="PROSITE" id="PS50109"/>
    </source>
</evidence>
<feature type="domain" description="PAS" evidence="11">
    <location>
        <begin position="231"/>
        <end position="302"/>
    </location>
</feature>
<feature type="transmembrane region" description="Helical" evidence="8">
    <location>
        <begin position="196"/>
        <end position="218"/>
    </location>
</feature>
<protein>
    <recommendedName>
        <fullName evidence="2">histidine kinase</fullName>
        <ecNumber evidence="2">2.7.13.3</ecNumber>
    </recommendedName>
</protein>
<dbReference type="CDD" id="cd17546">
    <property type="entry name" value="REC_hyHK_CKI1_RcsC-like"/>
    <property type="match status" value="1"/>
</dbReference>
<dbReference type="RefSeq" id="WP_074642750.1">
    <property type="nucleotide sequence ID" value="NZ_FNBL01000003.1"/>
</dbReference>
<dbReference type="SUPFAM" id="SSF52172">
    <property type="entry name" value="CheY-like"/>
    <property type="match status" value="1"/>
</dbReference>
<dbReference type="SUPFAM" id="SSF55874">
    <property type="entry name" value="ATPase domain of HSP90 chaperone/DNA topoisomerase II/histidine kinase"/>
    <property type="match status" value="1"/>
</dbReference>
<gene>
    <name evidence="12" type="ORF">SAMN04488117_10390</name>
</gene>
<dbReference type="OrthoDB" id="9801651at2"/>
<dbReference type="SUPFAM" id="SSF47384">
    <property type="entry name" value="Homodimeric domain of signal transducing histidine kinase"/>
    <property type="match status" value="1"/>
</dbReference>
<dbReference type="InterPro" id="IPR004358">
    <property type="entry name" value="Sig_transdc_His_kin-like_C"/>
</dbReference>
<evidence type="ECO:0000256" key="1">
    <source>
        <dbReference type="ARBA" id="ARBA00000085"/>
    </source>
</evidence>
<dbReference type="InterPro" id="IPR013767">
    <property type="entry name" value="PAS_fold"/>
</dbReference>
<name>A0A1G7JHY7_9RHOB</name>
<keyword evidence="3 6" id="KW-0597">Phosphoprotein</keyword>
<reference evidence="12 13" key="1">
    <citation type="submission" date="2016-10" db="EMBL/GenBank/DDBJ databases">
        <authorList>
            <person name="de Groot N.N."/>
        </authorList>
    </citation>
    <scope>NUCLEOTIDE SEQUENCE [LARGE SCALE GENOMIC DNA]</scope>
    <source>
        <strain evidence="12 13">DSM 27375</strain>
    </source>
</reference>
<evidence type="ECO:0000313" key="13">
    <source>
        <dbReference type="Proteomes" id="UP000182284"/>
    </source>
</evidence>
<evidence type="ECO:0000256" key="6">
    <source>
        <dbReference type="PROSITE-ProRule" id="PRU00169"/>
    </source>
</evidence>
<keyword evidence="5" id="KW-0418">Kinase</keyword>
<dbReference type="PROSITE" id="PS50109">
    <property type="entry name" value="HIS_KIN"/>
    <property type="match status" value="1"/>
</dbReference>
<dbReference type="PRINTS" id="PR00344">
    <property type="entry name" value="BCTRLSENSOR"/>
</dbReference>
<dbReference type="SUPFAM" id="SSF47226">
    <property type="entry name" value="Histidine-containing phosphotransfer domain, HPT domain"/>
    <property type="match status" value="1"/>
</dbReference>
<evidence type="ECO:0000256" key="3">
    <source>
        <dbReference type="ARBA" id="ARBA00022553"/>
    </source>
</evidence>
<evidence type="ECO:0000256" key="7">
    <source>
        <dbReference type="SAM" id="MobiDB-lite"/>
    </source>
</evidence>
<evidence type="ECO:0000256" key="2">
    <source>
        <dbReference type="ARBA" id="ARBA00012438"/>
    </source>
</evidence>
<dbReference type="Proteomes" id="UP000182284">
    <property type="component" value="Unassembled WGS sequence"/>
</dbReference>
<evidence type="ECO:0000313" key="12">
    <source>
        <dbReference type="EMBL" id="SDF24540.1"/>
    </source>
</evidence>
<evidence type="ECO:0000256" key="5">
    <source>
        <dbReference type="ARBA" id="ARBA00022777"/>
    </source>
</evidence>
<dbReference type="PROSITE" id="PS50110">
    <property type="entry name" value="RESPONSE_REGULATORY"/>
    <property type="match status" value="1"/>
</dbReference>
<dbReference type="SMART" id="SM00387">
    <property type="entry name" value="HATPase_c"/>
    <property type="match status" value="1"/>
</dbReference>
<keyword evidence="4" id="KW-0808">Transferase</keyword>
<keyword evidence="8" id="KW-1133">Transmembrane helix</keyword>
<accession>A0A1G7JHY7</accession>
<dbReference type="InterPro" id="IPR036097">
    <property type="entry name" value="HisK_dim/P_sf"/>
</dbReference>
<keyword evidence="8" id="KW-0472">Membrane</keyword>
<proteinExistence type="predicted"/>
<dbReference type="PANTHER" id="PTHR43047">
    <property type="entry name" value="TWO-COMPONENT HISTIDINE PROTEIN KINASE"/>
    <property type="match status" value="1"/>
</dbReference>
<dbReference type="GO" id="GO:0006355">
    <property type="term" value="P:regulation of DNA-templated transcription"/>
    <property type="evidence" value="ECO:0007669"/>
    <property type="project" value="InterPro"/>
</dbReference>
<dbReference type="Gene3D" id="1.10.287.130">
    <property type="match status" value="1"/>
</dbReference>
<dbReference type="CDD" id="cd00130">
    <property type="entry name" value="PAS"/>
    <property type="match status" value="1"/>
</dbReference>
<dbReference type="SMART" id="SM00091">
    <property type="entry name" value="PAS"/>
    <property type="match status" value="1"/>
</dbReference>
<dbReference type="SMART" id="SM00448">
    <property type="entry name" value="REC"/>
    <property type="match status" value="1"/>
</dbReference>
<sequence length="895" mass="99848">MKRHIPKFLNVSPHWRLTRRKMYVSVTIFSFVLLILLTISVDLSRKVNSFSFARSDSETWNFVQVEVELHRLQLALAQALMETQDGSPISDETHLEIETRFDIFYARVDTVAQRLRTFPVEQDARDALSELTTLRDKAAIEIDAGHLKTVDDVRAIFDLIEYAATLSRIFALSALQSAIDSQEERRSVLHSSLNNYLFYSLVLIGLLLLSFISVVFLLRRIATTNLTQKKLSSYLAKLLEVSHDAIIVMDCDFKVIEFNAAAEAMFGCQRKEAYGQSVLKHLTPKKSWAPFEKQLRIMFARKESGNNALHRSNVRARRFNGETFPASLSIVRETGMDGQPVLIGFVRDTSQEWNARLKARTALARARSDASAKSRFLATMSHEMRTPLHGVVAALDLAETETEAIKRREYIQISRDAAATALEQIDDVLDIARHDAMSSQLTPQPYNPRNTVQQICEQLEALAKSKGNALTLNWRGPDENIGYRRAFSNAIYNLISNAIKFTNAGSITVLGTNSLVNSAWETRIEVIDTGIGISQADQARIFEDFYSLSDEVAPVLPGTGLGLGIVQRSVEFMGGTITLESTLGSGSRFCFTIPSFVHDEQNDAIRVPSSAKQEQSEDDMPANIPWGKMSGRSDRTPNSTPAPDTPTREDVKHTGAPKGHVLLVEDHPTNRTLLKAMAEQIGYDVDTAIDGFEAVQKACATAYDLILTDLNMPNMSGLEASSIIRLGSRSSKACIIAVTAQASMKMEETLELFESGIDSILHKPFTMHQLRSHIEKAILERDSMDDVEQQEAFEFERLSNPLMSFEENPNLVELTRRAKTEVETLGGMLRGMLQNDPGAKDLDEIAQFSHFVAGSLLFLGYPKLGRLLGEIEKCCRKAEIVRLQGLTQLLSSQCL</sequence>
<evidence type="ECO:0000256" key="8">
    <source>
        <dbReference type="SAM" id="Phobius"/>
    </source>
</evidence>
<dbReference type="EMBL" id="FNBL01000003">
    <property type="protein sequence ID" value="SDF24540.1"/>
    <property type="molecule type" value="Genomic_DNA"/>
</dbReference>
<dbReference type="NCBIfam" id="TIGR00229">
    <property type="entry name" value="sensory_box"/>
    <property type="match status" value="1"/>
</dbReference>
<dbReference type="SMART" id="SM00388">
    <property type="entry name" value="HisKA"/>
    <property type="match status" value="1"/>
</dbReference>
<evidence type="ECO:0000259" key="11">
    <source>
        <dbReference type="PROSITE" id="PS50112"/>
    </source>
</evidence>
<dbReference type="Pfam" id="PF00072">
    <property type="entry name" value="Response_reg"/>
    <property type="match status" value="1"/>
</dbReference>
<dbReference type="AlphaFoldDB" id="A0A1G7JHY7"/>
<dbReference type="InterPro" id="IPR036641">
    <property type="entry name" value="HPT_dom_sf"/>
</dbReference>
<dbReference type="InterPro" id="IPR000014">
    <property type="entry name" value="PAS"/>
</dbReference>
<evidence type="ECO:0000259" key="10">
    <source>
        <dbReference type="PROSITE" id="PS50110"/>
    </source>
</evidence>